<dbReference type="Proteomes" id="UP000077115">
    <property type="component" value="Unassembled WGS sequence"/>
</dbReference>
<feature type="region of interest" description="Disordered" evidence="1">
    <location>
        <begin position="1"/>
        <end position="24"/>
    </location>
</feature>
<dbReference type="VEuPathDB" id="FungiDB:BDEG_20440"/>
<organism evidence="2 3">
    <name type="scientific">Batrachochytrium dendrobatidis (strain JEL423)</name>
    <dbReference type="NCBI Taxonomy" id="403673"/>
    <lineage>
        <taxon>Eukaryota</taxon>
        <taxon>Fungi</taxon>
        <taxon>Fungi incertae sedis</taxon>
        <taxon>Chytridiomycota</taxon>
        <taxon>Chytridiomycota incertae sedis</taxon>
        <taxon>Chytridiomycetes</taxon>
        <taxon>Rhizophydiales</taxon>
        <taxon>Rhizophydiales incertae sedis</taxon>
        <taxon>Batrachochytrium</taxon>
    </lineage>
</organism>
<feature type="region of interest" description="Disordered" evidence="1">
    <location>
        <begin position="157"/>
        <end position="179"/>
    </location>
</feature>
<evidence type="ECO:0000313" key="3">
    <source>
        <dbReference type="Proteomes" id="UP000077115"/>
    </source>
</evidence>
<evidence type="ECO:0000313" key="2">
    <source>
        <dbReference type="EMBL" id="OAJ36247.1"/>
    </source>
</evidence>
<sequence length="248" mass="28852">MGKSRQMKDRTRDPVVSDYGTTSQGFPRKYREHLKFVKSIETKAELKKSISEKKTKKGLNGKLITTKDQLHAKEDELRRIVNHTAKSITNKYAKRKAWMEQHKGSKKNGKSNEEEYSNLDGVQQPFQRGLEVEKKLVDHVEFGQIVQRPPNITVKPKARKEYVPMPKKPLYDDANAADEDKLERARRLKRQKEQAIESGTFSDTKIGRKRKLKDLAPVEKIALLREREQVIALYRQSKMLHEQSKTEL</sequence>
<dbReference type="OrthoDB" id="5876637at2759"/>
<reference evidence="2 3" key="2">
    <citation type="submission" date="2016-05" db="EMBL/GenBank/DDBJ databases">
        <title>Lineage-specific infection strategies underlie the spectrum of fungal disease in amphibians.</title>
        <authorList>
            <person name="Cuomo C.A."/>
            <person name="Farrer R.A."/>
            <person name="James T."/>
            <person name="Longcore J."/>
            <person name="Birren B."/>
        </authorList>
    </citation>
    <scope>NUCLEOTIDE SEQUENCE [LARGE SCALE GENOMIC DNA]</scope>
    <source>
        <strain evidence="2 3">JEL423</strain>
    </source>
</reference>
<dbReference type="InterPro" id="IPR026680">
    <property type="entry name" value="CCDC137"/>
</dbReference>
<protein>
    <submittedName>
        <fullName evidence="2">Uncharacterized protein</fullName>
    </submittedName>
</protein>
<proteinExistence type="predicted"/>
<dbReference type="PANTHER" id="PTHR21838">
    <property type="entry name" value="COILED-COIL DOMAIN-CONTAINING PROTEIN 137"/>
    <property type="match status" value="1"/>
</dbReference>
<gene>
    <name evidence="2" type="ORF">BDEG_20440</name>
</gene>
<dbReference type="EMBL" id="DS022300">
    <property type="protein sequence ID" value="OAJ36247.1"/>
    <property type="molecule type" value="Genomic_DNA"/>
</dbReference>
<dbReference type="GO" id="GO:0005634">
    <property type="term" value="C:nucleus"/>
    <property type="evidence" value="ECO:0007669"/>
    <property type="project" value="TreeGrafter"/>
</dbReference>
<dbReference type="AlphaFoldDB" id="A0A177W815"/>
<dbReference type="PANTHER" id="PTHR21838:SF2">
    <property type="entry name" value="COILED-COIL DOMAIN-CONTAINING PROTEIN 137"/>
    <property type="match status" value="1"/>
</dbReference>
<evidence type="ECO:0000256" key="1">
    <source>
        <dbReference type="SAM" id="MobiDB-lite"/>
    </source>
</evidence>
<reference evidence="2 3" key="1">
    <citation type="submission" date="2006-10" db="EMBL/GenBank/DDBJ databases">
        <title>The Genome Sequence of Batrachochytrium dendrobatidis JEL423.</title>
        <authorList>
            <consortium name="The Broad Institute Genome Sequencing Platform"/>
            <person name="Birren B."/>
            <person name="Lander E."/>
            <person name="Galagan J."/>
            <person name="Cuomo C."/>
            <person name="Devon K."/>
            <person name="Jaffe D."/>
            <person name="Butler J."/>
            <person name="Alvarez P."/>
            <person name="Gnerre S."/>
            <person name="Grabherr M."/>
            <person name="Kleber M."/>
            <person name="Mauceli E."/>
            <person name="Brockman W."/>
            <person name="Young S."/>
            <person name="LaButti K."/>
            <person name="Sykes S."/>
            <person name="DeCaprio D."/>
            <person name="Crawford M."/>
            <person name="Koehrsen M."/>
            <person name="Engels R."/>
            <person name="Montgomery P."/>
            <person name="Pearson M."/>
            <person name="Howarth C."/>
            <person name="Larson L."/>
            <person name="White J."/>
            <person name="O'Leary S."/>
            <person name="Kodira C."/>
            <person name="Zeng Q."/>
            <person name="Yandava C."/>
            <person name="Alvarado L."/>
            <person name="Longcore J."/>
            <person name="James T."/>
        </authorList>
    </citation>
    <scope>NUCLEOTIDE SEQUENCE [LARGE SCALE GENOMIC DNA]</scope>
    <source>
        <strain evidence="2 3">JEL423</strain>
    </source>
</reference>
<feature type="region of interest" description="Disordered" evidence="1">
    <location>
        <begin position="93"/>
        <end position="123"/>
    </location>
</feature>
<feature type="compositionally biased region" description="Basic and acidic residues" evidence="1">
    <location>
        <begin position="1"/>
        <end position="15"/>
    </location>
</feature>
<accession>A0A177W815</accession>
<name>A0A177W815_BATDL</name>